<dbReference type="InterPro" id="IPR019954">
    <property type="entry name" value="Ubiquitin_CS"/>
</dbReference>
<dbReference type="FunFam" id="1.10.8.10:FF:000079">
    <property type="entry name" value="Ubiquitin family protein"/>
    <property type="match status" value="1"/>
</dbReference>
<dbReference type="SUPFAM" id="SSF54236">
    <property type="entry name" value="Ubiquitin-like"/>
    <property type="match status" value="1"/>
</dbReference>
<dbReference type="GO" id="GO:0006511">
    <property type="term" value="P:ubiquitin-dependent protein catabolic process"/>
    <property type="evidence" value="ECO:0007669"/>
    <property type="project" value="TreeGrafter"/>
</dbReference>
<dbReference type="GO" id="GO:0005829">
    <property type="term" value="C:cytosol"/>
    <property type="evidence" value="ECO:0007669"/>
    <property type="project" value="TreeGrafter"/>
</dbReference>
<dbReference type="SMART" id="SM00165">
    <property type="entry name" value="UBA"/>
    <property type="match status" value="1"/>
</dbReference>
<dbReference type="CDD" id="cd16106">
    <property type="entry name" value="Ubl_Dsk2p_like"/>
    <property type="match status" value="1"/>
</dbReference>
<dbReference type="Gene3D" id="6.20.250.70">
    <property type="match status" value="1"/>
</dbReference>
<evidence type="ECO:0000313" key="5">
    <source>
        <dbReference type="Proteomes" id="UP000242381"/>
    </source>
</evidence>
<accession>A0A1X0S6B2</accession>
<dbReference type="Proteomes" id="UP000242381">
    <property type="component" value="Unassembled WGS sequence"/>
</dbReference>
<dbReference type="PRINTS" id="PR00348">
    <property type="entry name" value="UBIQUITIN"/>
</dbReference>
<gene>
    <name evidence="4" type="ORF">BCV71DRAFT_233877</name>
</gene>
<dbReference type="PROSITE" id="PS50053">
    <property type="entry name" value="UBIQUITIN_2"/>
    <property type="match status" value="1"/>
</dbReference>
<feature type="region of interest" description="Disordered" evidence="1">
    <location>
        <begin position="249"/>
        <end position="291"/>
    </location>
</feature>
<feature type="compositionally biased region" description="Low complexity" evidence="1">
    <location>
        <begin position="259"/>
        <end position="291"/>
    </location>
</feature>
<dbReference type="AlphaFoldDB" id="A0A1X0S6B2"/>
<dbReference type="VEuPathDB" id="FungiDB:BCV72DRAFT_301784"/>
<evidence type="ECO:0000259" key="3">
    <source>
        <dbReference type="PROSITE" id="PS50053"/>
    </source>
</evidence>
<dbReference type="FunFam" id="3.10.20.90:FF:000205">
    <property type="entry name" value="2'-5'-oligoadenylate synthase-like protein 2"/>
    <property type="match status" value="1"/>
</dbReference>
<proteinExistence type="predicted"/>
<dbReference type="InterPro" id="IPR015496">
    <property type="entry name" value="Ubiquilin"/>
</dbReference>
<dbReference type="InterPro" id="IPR019956">
    <property type="entry name" value="Ubiquitin_dom"/>
</dbReference>
<dbReference type="SMART" id="SM00213">
    <property type="entry name" value="UBQ"/>
    <property type="match status" value="1"/>
</dbReference>
<organism evidence="4 5">
    <name type="scientific">Rhizopus microsporus</name>
    <dbReference type="NCBI Taxonomy" id="58291"/>
    <lineage>
        <taxon>Eukaryota</taxon>
        <taxon>Fungi</taxon>
        <taxon>Fungi incertae sedis</taxon>
        <taxon>Mucoromycota</taxon>
        <taxon>Mucoromycotina</taxon>
        <taxon>Mucoromycetes</taxon>
        <taxon>Mucorales</taxon>
        <taxon>Mucorineae</taxon>
        <taxon>Rhizopodaceae</taxon>
        <taxon>Rhizopus</taxon>
    </lineage>
</organism>
<dbReference type="Pfam" id="PF23195">
    <property type="entry name" value="UBQLN1"/>
    <property type="match status" value="1"/>
</dbReference>
<dbReference type="PANTHER" id="PTHR10677">
    <property type="entry name" value="UBIQUILIN"/>
    <property type="match status" value="1"/>
</dbReference>
<dbReference type="CDD" id="cd14399">
    <property type="entry name" value="UBA_PLICs"/>
    <property type="match status" value="1"/>
</dbReference>
<dbReference type="Pfam" id="PF00627">
    <property type="entry name" value="UBA"/>
    <property type="match status" value="1"/>
</dbReference>
<evidence type="ECO:0000259" key="2">
    <source>
        <dbReference type="PROSITE" id="PS50030"/>
    </source>
</evidence>
<dbReference type="Gene3D" id="1.10.8.10">
    <property type="entry name" value="DNA helicase RuvA subunit, C-terminal domain"/>
    <property type="match status" value="1"/>
</dbReference>
<dbReference type="InterPro" id="IPR006636">
    <property type="entry name" value="STI1_HS-bd"/>
</dbReference>
<dbReference type="InterPro" id="IPR015940">
    <property type="entry name" value="UBA"/>
</dbReference>
<dbReference type="EMBL" id="KV921306">
    <property type="protein sequence ID" value="ORE19701.1"/>
    <property type="molecule type" value="Genomic_DNA"/>
</dbReference>
<protein>
    <submittedName>
        <fullName evidence="4">Ubiquitin-domain-containing protein</fullName>
    </submittedName>
</protein>
<dbReference type="GO" id="GO:0031593">
    <property type="term" value="F:polyubiquitin modification-dependent protein binding"/>
    <property type="evidence" value="ECO:0007669"/>
    <property type="project" value="TreeGrafter"/>
</dbReference>
<dbReference type="PANTHER" id="PTHR10677:SF3">
    <property type="entry name" value="FI07626P-RELATED"/>
    <property type="match status" value="1"/>
</dbReference>
<dbReference type="Gene3D" id="3.10.20.90">
    <property type="entry name" value="Phosphatidylinositol 3-kinase Catalytic Subunit, Chain A, domain 1"/>
    <property type="match status" value="1"/>
</dbReference>
<dbReference type="GO" id="GO:0006360">
    <property type="term" value="P:transcription by RNA polymerase I"/>
    <property type="evidence" value="ECO:0007669"/>
    <property type="project" value="InterPro"/>
</dbReference>
<feature type="domain" description="UBA" evidence="2">
    <location>
        <begin position="459"/>
        <end position="503"/>
    </location>
</feature>
<evidence type="ECO:0000313" key="4">
    <source>
        <dbReference type="EMBL" id="ORE19701.1"/>
    </source>
</evidence>
<dbReference type="Pfam" id="PF00240">
    <property type="entry name" value="ubiquitin"/>
    <property type="match status" value="1"/>
</dbReference>
<dbReference type="InterPro" id="IPR013240">
    <property type="entry name" value="DNA-dir_RNA_pol1_su_RPA34"/>
</dbReference>
<dbReference type="InterPro" id="IPR000626">
    <property type="entry name" value="Ubiquitin-like_dom"/>
</dbReference>
<dbReference type="Pfam" id="PF08208">
    <property type="entry name" value="RNA_polI_A34"/>
    <property type="match status" value="1"/>
</dbReference>
<feature type="region of interest" description="Disordered" evidence="1">
    <location>
        <begin position="125"/>
        <end position="150"/>
    </location>
</feature>
<dbReference type="SMART" id="SM00727">
    <property type="entry name" value="STI1"/>
    <property type="match status" value="2"/>
</dbReference>
<dbReference type="SUPFAM" id="SSF46934">
    <property type="entry name" value="UBA-like"/>
    <property type="match status" value="1"/>
</dbReference>
<feature type="domain" description="Ubiquitin-like" evidence="3">
    <location>
        <begin position="180"/>
        <end position="255"/>
    </location>
</feature>
<evidence type="ECO:0000256" key="1">
    <source>
        <dbReference type="SAM" id="MobiDB-lite"/>
    </source>
</evidence>
<feature type="compositionally biased region" description="Basic and acidic residues" evidence="1">
    <location>
        <begin position="125"/>
        <end position="139"/>
    </location>
</feature>
<reference evidence="4 5" key="1">
    <citation type="journal article" date="2016" name="Proc. Natl. Acad. Sci. U.S.A.">
        <title>Lipid metabolic changes in an early divergent fungus govern the establishment of a mutualistic symbiosis with endobacteria.</title>
        <authorList>
            <person name="Lastovetsky O.A."/>
            <person name="Gaspar M.L."/>
            <person name="Mondo S.J."/>
            <person name="LaButti K.M."/>
            <person name="Sandor L."/>
            <person name="Grigoriev I.V."/>
            <person name="Henry S.A."/>
            <person name="Pawlowska T.E."/>
        </authorList>
    </citation>
    <scope>NUCLEOTIDE SEQUENCE [LARGE SCALE GENOMIC DNA]</scope>
    <source>
        <strain evidence="4 5">ATCC 11559</strain>
    </source>
</reference>
<dbReference type="VEuPathDB" id="FungiDB:BCV72DRAFT_313022"/>
<dbReference type="InterPro" id="IPR029071">
    <property type="entry name" value="Ubiquitin-like_domsf"/>
</dbReference>
<name>A0A1X0S6B2_RHIZD</name>
<dbReference type="PROSITE" id="PS00299">
    <property type="entry name" value="UBIQUITIN_1"/>
    <property type="match status" value="1"/>
</dbReference>
<dbReference type="InterPro" id="IPR009060">
    <property type="entry name" value="UBA-like_sf"/>
</dbReference>
<dbReference type="PROSITE" id="PS50030">
    <property type="entry name" value="UBA"/>
    <property type="match status" value="1"/>
</dbReference>
<sequence length="505" mass="55215">MTSISTIPRGFKPCLSKYSSPFDKEILQDDDKELWLIRIPDNISEKDLEQLKLKVPTATTTSKLAKLEKDNMDKPFEHCLILDEIVDIPDSTALAESIRDSPIYKREQPEGLKLRFLPTGYYSREDEKSEEEKNKKRSLEEEEDIKEPVKKGGTRHTALHIISFFFSACFFHFVTMSSTINVNVKASGDKKFVIAIDPSKSVLEFKEMIAEKTDVPAERQRLIYSGRVLKDNDTLSDCKIGDGNTVHMVKGSQPGAPKASSTPAAVAPTATTTTTTTASAPQTNNNNTNTQSIPNNPFAGLAGMPADSQSNPFNLFGSGFGAGAMGNSFGSLLDPNMANQMLQNPMFAQYMSSVLQNPAVLDSIIQTNPQLSSMGPEIRQMLQSPEFRQMLSNPDMIRQMATMASMFGGANPASQQPAAENPFASLGSGAPPVDPQLQQRMAALFGGNSNANTQVDTRPPEERFQVQLQQLNEMGFWDAAKNIRALTATGGNVNAAIELLFSGNI</sequence>